<reference evidence="1" key="2">
    <citation type="journal article" date="2021" name="Sci. Rep.">
        <title>The distribution of antibiotic resistance genes in chicken gut microbiota commensals.</title>
        <authorList>
            <person name="Juricova H."/>
            <person name="Matiasovicova J."/>
            <person name="Kubasova T."/>
            <person name="Cejkova D."/>
            <person name="Rychlik I."/>
        </authorList>
    </citation>
    <scope>NUCLEOTIDE SEQUENCE</scope>
    <source>
        <strain evidence="1">An559</strain>
    </source>
</reference>
<name>A0A938X525_9FIRM</name>
<keyword evidence="2" id="KW-1185">Reference proteome</keyword>
<accession>A0A938X525</accession>
<protein>
    <submittedName>
        <fullName evidence="1">DUF2508 family protein</fullName>
    </submittedName>
</protein>
<dbReference type="RefSeq" id="WP_204444289.1">
    <property type="nucleotide sequence ID" value="NZ_JACJKY010000002.1"/>
</dbReference>
<dbReference type="Proteomes" id="UP000774750">
    <property type="component" value="Unassembled WGS sequence"/>
</dbReference>
<dbReference type="InterPro" id="IPR019644">
    <property type="entry name" value="DUF2508"/>
</dbReference>
<comment type="caution">
    <text evidence="1">The sequence shown here is derived from an EMBL/GenBank/DDBJ whole genome shotgun (WGS) entry which is preliminary data.</text>
</comment>
<organism evidence="1 2">
    <name type="scientific">Merdimmobilis hominis</name>
    <dbReference type="NCBI Taxonomy" id="2897707"/>
    <lineage>
        <taxon>Bacteria</taxon>
        <taxon>Bacillati</taxon>
        <taxon>Bacillota</taxon>
        <taxon>Clostridia</taxon>
        <taxon>Eubacteriales</taxon>
        <taxon>Oscillospiraceae</taxon>
        <taxon>Merdimmobilis</taxon>
    </lineage>
</organism>
<gene>
    <name evidence="1" type="ORF">H6A12_02075</name>
</gene>
<reference evidence="1" key="1">
    <citation type="submission" date="2020-08" db="EMBL/GenBank/DDBJ databases">
        <authorList>
            <person name="Cejkova D."/>
            <person name="Kubasova T."/>
            <person name="Jahodarova E."/>
            <person name="Rychlik I."/>
        </authorList>
    </citation>
    <scope>NUCLEOTIDE SEQUENCE</scope>
    <source>
        <strain evidence="1">An559</strain>
    </source>
</reference>
<dbReference type="EMBL" id="JACJKY010000002">
    <property type="protein sequence ID" value="MBM6919953.1"/>
    <property type="molecule type" value="Genomic_DNA"/>
</dbReference>
<evidence type="ECO:0000313" key="2">
    <source>
        <dbReference type="Proteomes" id="UP000774750"/>
    </source>
</evidence>
<proteinExistence type="predicted"/>
<dbReference type="AlphaFoldDB" id="A0A938X525"/>
<dbReference type="Pfam" id="PF10704">
    <property type="entry name" value="DUF2508"/>
    <property type="match status" value="1"/>
</dbReference>
<sequence>MEGILSKTQSKCAQICALVLNRPASKQPTRAEELIAALRETKQKLAALEQAFDLETDFDRIDAYVFEIEACKRQYSYLIKCAKREHITAF</sequence>
<evidence type="ECO:0000313" key="1">
    <source>
        <dbReference type="EMBL" id="MBM6919953.1"/>
    </source>
</evidence>